<dbReference type="Gene3D" id="3.80.10.10">
    <property type="entry name" value="Ribonuclease Inhibitor"/>
    <property type="match status" value="2"/>
</dbReference>
<evidence type="ECO:0000256" key="1">
    <source>
        <dbReference type="SAM" id="SignalP"/>
    </source>
</evidence>
<dbReference type="PANTHER" id="PTHR13318">
    <property type="entry name" value="PARTNER OF PAIRED, ISOFORM B-RELATED"/>
    <property type="match status" value="1"/>
</dbReference>
<accession>A0ABM3H7M4</accession>
<dbReference type="GeneID" id="115757601"/>
<keyword evidence="1" id="KW-0732">Signal</keyword>
<feature type="chain" id="PRO_5047158472" evidence="1">
    <location>
        <begin position="22"/>
        <end position="313"/>
    </location>
</feature>
<evidence type="ECO:0000313" key="3">
    <source>
        <dbReference type="RefSeq" id="XP_048132595.1"/>
    </source>
</evidence>
<dbReference type="RefSeq" id="XP_048132595.1">
    <property type="nucleotide sequence ID" value="XM_048276638.1"/>
</dbReference>
<proteinExistence type="predicted"/>
<feature type="signal peptide" evidence="1">
    <location>
        <begin position="1"/>
        <end position="21"/>
    </location>
</feature>
<reference evidence="3" key="1">
    <citation type="submission" date="2025-08" db="UniProtKB">
        <authorList>
            <consortium name="RefSeq"/>
        </authorList>
    </citation>
    <scope>IDENTIFICATION</scope>
    <source>
        <tissue evidence="3">Leaf</tissue>
    </source>
</reference>
<name>A0ABM3H7M4_9MYRT</name>
<organism evidence="2 3">
    <name type="scientific">Rhodamnia argentea</name>
    <dbReference type="NCBI Taxonomy" id="178133"/>
    <lineage>
        <taxon>Eukaryota</taxon>
        <taxon>Viridiplantae</taxon>
        <taxon>Streptophyta</taxon>
        <taxon>Embryophyta</taxon>
        <taxon>Tracheophyta</taxon>
        <taxon>Spermatophyta</taxon>
        <taxon>Magnoliopsida</taxon>
        <taxon>eudicotyledons</taxon>
        <taxon>Gunneridae</taxon>
        <taxon>Pentapetalae</taxon>
        <taxon>rosids</taxon>
        <taxon>malvids</taxon>
        <taxon>Myrtales</taxon>
        <taxon>Myrtaceae</taxon>
        <taxon>Myrtoideae</taxon>
        <taxon>Myrteae</taxon>
        <taxon>Australasian group</taxon>
        <taxon>Rhodamnia</taxon>
    </lineage>
</organism>
<gene>
    <name evidence="3" type="primary">LOC115757601</name>
</gene>
<dbReference type="Proteomes" id="UP000827889">
    <property type="component" value="Chromosome 3"/>
</dbReference>
<keyword evidence="2" id="KW-1185">Reference proteome</keyword>
<dbReference type="SUPFAM" id="SSF52047">
    <property type="entry name" value="RNI-like"/>
    <property type="match status" value="1"/>
</dbReference>
<dbReference type="InterPro" id="IPR032675">
    <property type="entry name" value="LRR_dom_sf"/>
</dbReference>
<dbReference type="PANTHER" id="PTHR13318:SF106">
    <property type="entry name" value="F-BOX_LRR-REPEAT PROTEIN 2"/>
    <property type="match status" value="1"/>
</dbReference>
<evidence type="ECO:0000313" key="2">
    <source>
        <dbReference type="Proteomes" id="UP000827889"/>
    </source>
</evidence>
<sequence>MGSKFGALRVLVLANVGLLEDSNLGSITNYFPSLKVLDIRNSRLTRVTDDGISFLSQSYERLWRINISDNQSVYDRSLVVLSVNLPCLRLLGEIDCGALTGRGIASLMKNKPDLVSLAPTFMRKETIFCEELVDSFRHAWSLSRQEFSCSYIWDGLLMSVAEANIPLQSLVLSHASGFSFDGIQKIMLKHPGIKVLDLGGIDFLTDEVMGVICRDIRSLTSVDVRHCLNLTKTTLYNLMRQCPFLKHIVMNWTKPRMDDAIETVIVVNSQVRFLGIAGNVSLIDECLKKIGRMCPNLRYLDVGHCGGTAFGVC</sequence>
<protein>
    <submittedName>
        <fullName evidence="3">SCF E3 ubiquitin ligase complex F-box protein grrA-like</fullName>
    </submittedName>
</protein>